<dbReference type="AlphaFoldDB" id="A0A0V0HEK7"/>
<feature type="signal peptide" evidence="1">
    <location>
        <begin position="1"/>
        <end position="21"/>
    </location>
</feature>
<protein>
    <submittedName>
        <fullName evidence="2">Putative ovule protein</fullName>
    </submittedName>
</protein>
<evidence type="ECO:0000256" key="1">
    <source>
        <dbReference type="SAM" id="SignalP"/>
    </source>
</evidence>
<name>A0A0V0HEK7_SOLCH</name>
<feature type="chain" id="PRO_5006865914" evidence="1">
    <location>
        <begin position="22"/>
        <end position="109"/>
    </location>
</feature>
<proteinExistence type="predicted"/>
<organism evidence="2">
    <name type="scientific">Solanum chacoense</name>
    <name type="common">Chaco potato</name>
    <dbReference type="NCBI Taxonomy" id="4108"/>
    <lineage>
        <taxon>Eukaryota</taxon>
        <taxon>Viridiplantae</taxon>
        <taxon>Streptophyta</taxon>
        <taxon>Embryophyta</taxon>
        <taxon>Tracheophyta</taxon>
        <taxon>Spermatophyta</taxon>
        <taxon>Magnoliopsida</taxon>
        <taxon>eudicotyledons</taxon>
        <taxon>Gunneridae</taxon>
        <taxon>Pentapetalae</taxon>
        <taxon>asterids</taxon>
        <taxon>lamiids</taxon>
        <taxon>Solanales</taxon>
        <taxon>Solanaceae</taxon>
        <taxon>Solanoideae</taxon>
        <taxon>Solaneae</taxon>
        <taxon>Solanum</taxon>
    </lineage>
</organism>
<sequence length="109" mass="12439">MNLPHTCLMSLMMTISSWSCGENVHEDSGDSYKLSCGPPYYSNRSSVWVCWGKSISSDERKIMYISYSKGYNALCFLFRCTYVMFSYRHAIGNKFGEKGGVVYLLKNIP</sequence>
<accession>A0A0V0HEK7</accession>
<evidence type="ECO:0000313" key="2">
    <source>
        <dbReference type="EMBL" id="JAP18410.1"/>
    </source>
</evidence>
<keyword evidence="1" id="KW-0732">Signal</keyword>
<reference evidence="2" key="1">
    <citation type="submission" date="2015-12" db="EMBL/GenBank/DDBJ databases">
        <title>Gene expression during late stages of embryo sac development: a critical building block for successful pollen-pistil interactions.</title>
        <authorList>
            <person name="Liu Y."/>
            <person name="Joly V."/>
            <person name="Sabar M."/>
            <person name="Matton D.P."/>
        </authorList>
    </citation>
    <scope>NUCLEOTIDE SEQUENCE</scope>
</reference>
<dbReference type="EMBL" id="GEDG01021312">
    <property type="protein sequence ID" value="JAP18410.1"/>
    <property type="molecule type" value="Transcribed_RNA"/>
</dbReference>